<dbReference type="PANTHER" id="PTHR31084:SF0">
    <property type="entry name" value="ALPHA-L-FUCOSIDASE 2"/>
    <property type="match status" value="1"/>
</dbReference>
<keyword evidence="5" id="KW-1185">Reference proteome</keyword>
<evidence type="ECO:0000259" key="3">
    <source>
        <dbReference type="Pfam" id="PF22124"/>
    </source>
</evidence>
<dbReference type="Pfam" id="PF22124">
    <property type="entry name" value="Glyco_hydro_95_cat"/>
    <property type="match status" value="1"/>
</dbReference>
<dbReference type="RefSeq" id="WP_134128004.1">
    <property type="nucleotide sequence ID" value="NZ_SODU01000001.1"/>
</dbReference>
<evidence type="ECO:0000313" key="4">
    <source>
        <dbReference type="EMBL" id="TDW94688.1"/>
    </source>
</evidence>
<dbReference type="Pfam" id="PF21307">
    <property type="entry name" value="Glyco_hydro_95_C"/>
    <property type="match status" value="1"/>
</dbReference>
<feature type="domain" description="Glycosyl hydrolase family 95 catalytic" evidence="3">
    <location>
        <begin position="275"/>
        <end position="678"/>
    </location>
</feature>
<dbReference type="SUPFAM" id="SSF48208">
    <property type="entry name" value="Six-hairpin glycosidases"/>
    <property type="match status" value="1"/>
</dbReference>
<dbReference type="InterPro" id="IPR016518">
    <property type="entry name" value="Alpha-L-fucosidase"/>
</dbReference>
<dbReference type="InterPro" id="IPR027414">
    <property type="entry name" value="GH95_N_dom"/>
</dbReference>
<dbReference type="Gene3D" id="2.60.40.1180">
    <property type="entry name" value="Golgi alpha-mannosidase II"/>
    <property type="match status" value="1"/>
</dbReference>
<evidence type="ECO:0000259" key="1">
    <source>
        <dbReference type="Pfam" id="PF14498"/>
    </source>
</evidence>
<protein>
    <submittedName>
        <fullName evidence="4">Alpha-L-fucosidase 2</fullName>
    </submittedName>
</protein>
<evidence type="ECO:0000313" key="5">
    <source>
        <dbReference type="Proteomes" id="UP000295060"/>
    </source>
</evidence>
<dbReference type="Pfam" id="PF14498">
    <property type="entry name" value="Glyco_hyd_65N_2"/>
    <property type="match status" value="1"/>
</dbReference>
<dbReference type="EMBL" id="SODU01000001">
    <property type="protein sequence ID" value="TDW94688.1"/>
    <property type="molecule type" value="Genomic_DNA"/>
</dbReference>
<sequence length="759" mass="82309">MSHQLWFHAPASDWFEALPLGNGHLGAKVYGRVADERIALNLDDVWSGDGPRTLTVPDGPAVLADVRRLLLEDGDQLAATERTRALQGPLVESYQPLADLVIRSSGTATQYRRTLDLSTGVVGVDYTVDGTRFRRETFVSAPDQVLAWTITADQPGAISLDLSLESQHPIAVEVADGTYGVVGRAPSDLTIEYRESPDPIRYEDGRGIGFGVALRAFADGGPVTATHDGIAVRGATRVTVVLAAASTFAGWQAPPGRDPLTALGAASAVLDSVAVDKLRERHVEDHASLYDRASLELGVPVELPTDERIKAVAAGGNDPDLVALAFNLGRYLLIASSRPGTQAANLQGIWNQDRRPMWASDWTNNINTQMNYWLADLTGLSECFDPLTDLIEGLASSGAETARILYDAPGWVSHHNADIWRATWPVGDGGDDPVWSMCATCGVWLTAHLMEHYRFSLDADFLRERAYPVIAGAAEFVLAMLVDDGQHLQFIPSTAPEHHFVLPSGAKASVDLTSTYDIWLIRELFANLTEAEGVLGLQSSLAARATAARDRLPGIRVTPDGRLHEWPTDWQASEAQHRHQSHLYGLYPGAEIDPARTPEWAAAARASLELRTAGAVNGGWTAAWLVALWARLFEPSRAVAVIHDYLSRLVSDNLLHRDGDIFQIDANFGLTGCIPELLLQSHTDVIRLLPALPAEWPDGSFHGLRARGGLSFDVAWRDGILTEAVVRASVAGTYRIALPDGERTVELRAGQQLDLVRGA</sequence>
<dbReference type="InterPro" id="IPR013780">
    <property type="entry name" value="Glyco_hydro_b"/>
</dbReference>
<dbReference type="PIRSF" id="PIRSF007663">
    <property type="entry name" value="UCP007663"/>
    <property type="match status" value="1"/>
</dbReference>
<dbReference type="Proteomes" id="UP000295060">
    <property type="component" value="Unassembled WGS sequence"/>
</dbReference>
<organism evidence="4 5">
    <name type="scientific">Kribbella pratensis</name>
    <dbReference type="NCBI Taxonomy" id="2512112"/>
    <lineage>
        <taxon>Bacteria</taxon>
        <taxon>Bacillati</taxon>
        <taxon>Actinomycetota</taxon>
        <taxon>Actinomycetes</taxon>
        <taxon>Propionibacteriales</taxon>
        <taxon>Kribbellaceae</taxon>
        <taxon>Kribbella</taxon>
    </lineage>
</organism>
<gene>
    <name evidence="4" type="ORF">EV137_2007</name>
</gene>
<dbReference type="PANTHER" id="PTHR31084">
    <property type="entry name" value="ALPHA-L-FUCOSIDASE 2"/>
    <property type="match status" value="1"/>
</dbReference>
<comment type="caution">
    <text evidence="4">The sequence shown here is derived from an EMBL/GenBank/DDBJ whole genome shotgun (WGS) entry which is preliminary data.</text>
</comment>
<evidence type="ECO:0000259" key="2">
    <source>
        <dbReference type="Pfam" id="PF21307"/>
    </source>
</evidence>
<proteinExistence type="predicted"/>
<accession>A0ABY2FP22</accession>
<dbReference type="InterPro" id="IPR049053">
    <property type="entry name" value="AFCA-like_C"/>
</dbReference>
<name>A0ABY2FP22_9ACTN</name>
<feature type="domain" description="Alpha fucosidase A-like C-terminal" evidence="2">
    <location>
        <begin position="680"/>
        <end position="740"/>
    </location>
</feature>
<feature type="domain" description="Glycosyl hydrolase family 95 N-terminal" evidence="1">
    <location>
        <begin position="5"/>
        <end position="250"/>
    </location>
</feature>
<dbReference type="InterPro" id="IPR054363">
    <property type="entry name" value="GH95_cat"/>
</dbReference>
<dbReference type="InterPro" id="IPR008928">
    <property type="entry name" value="6-hairpin_glycosidase_sf"/>
</dbReference>
<dbReference type="Gene3D" id="2.70.98.50">
    <property type="entry name" value="putative glycoside hydrolase family protein from bacillus halodurans"/>
    <property type="match status" value="1"/>
</dbReference>
<reference evidence="4 5" key="1">
    <citation type="submission" date="2019-03" db="EMBL/GenBank/DDBJ databases">
        <title>Genomic Encyclopedia of Type Strains, Phase III (KMG-III): the genomes of soil and plant-associated and newly described type strains.</title>
        <authorList>
            <person name="Whitman W."/>
        </authorList>
    </citation>
    <scope>NUCLEOTIDE SEQUENCE [LARGE SCALE GENOMIC DNA]</scope>
    <source>
        <strain evidence="4 5">VKMAc-2574</strain>
    </source>
</reference>